<keyword evidence="8" id="KW-0408">Iron</keyword>
<dbReference type="Proteomes" id="UP000278149">
    <property type="component" value="Unassembled WGS sequence"/>
</dbReference>
<gene>
    <name evidence="14" type="ORF">D9Q81_02070</name>
</gene>
<evidence type="ECO:0000259" key="13">
    <source>
        <dbReference type="PROSITE" id="PS51193"/>
    </source>
</evidence>
<keyword evidence="3" id="KW-0547">Nucleotide-binding</keyword>
<dbReference type="InterPro" id="IPR006555">
    <property type="entry name" value="ATP-dep_Helicase_C"/>
</dbReference>
<dbReference type="SUPFAM" id="SSF52540">
    <property type="entry name" value="P-loop containing nucleoside triphosphate hydrolases"/>
    <property type="match status" value="1"/>
</dbReference>
<organism evidence="14 15">
    <name type="scientific">Candidatus Korarchaeum cryptofilum</name>
    <dbReference type="NCBI Taxonomy" id="498846"/>
    <lineage>
        <taxon>Archaea</taxon>
        <taxon>Thermoproteota</taxon>
        <taxon>Candidatus Korarchaeia</taxon>
        <taxon>Candidatus Korarchaeales</taxon>
        <taxon>Candidatus Korarchaeaceae</taxon>
        <taxon>Candidatus Korarchaeum</taxon>
    </lineage>
</organism>
<comment type="caution">
    <text evidence="14">The sequence shown here is derived from an EMBL/GenBank/DDBJ whole genome shotgun (WGS) entry which is preliminary data.</text>
</comment>
<dbReference type="AlphaFoldDB" id="A0A3R9QZR1"/>
<accession>A0A3R9QZR1</accession>
<dbReference type="InterPro" id="IPR027417">
    <property type="entry name" value="P-loop_NTPase"/>
</dbReference>
<dbReference type="SMART" id="SM00491">
    <property type="entry name" value="HELICc2"/>
    <property type="match status" value="1"/>
</dbReference>
<evidence type="ECO:0000256" key="4">
    <source>
        <dbReference type="ARBA" id="ARBA00022763"/>
    </source>
</evidence>
<evidence type="ECO:0000256" key="3">
    <source>
        <dbReference type="ARBA" id="ARBA00022741"/>
    </source>
</evidence>
<feature type="domain" description="Helicase ATP-binding" evidence="13">
    <location>
        <begin position="3"/>
        <end position="252"/>
    </location>
</feature>
<dbReference type="FunFam" id="3.40.50.300:FF:001813">
    <property type="entry name" value="ATP-dependent DNA helicase"/>
    <property type="match status" value="1"/>
</dbReference>
<dbReference type="GO" id="GO:0003677">
    <property type="term" value="F:DNA binding"/>
    <property type="evidence" value="ECO:0007669"/>
    <property type="project" value="UniProtKB-KW"/>
</dbReference>
<evidence type="ECO:0000256" key="12">
    <source>
        <dbReference type="ARBA" id="ARBA00023235"/>
    </source>
</evidence>
<evidence type="ECO:0000256" key="8">
    <source>
        <dbReference type="ARBA" id="ARBA00023004"/>
    </source>
</evidence>
<keyword evidence="4" id="KW-0227">DNA damage</keyword>
<dbReference type="InterPro" id="IPR014013">
    <property type="entry name" value="Helic_SF1/SF2_ATP-bd_DinG/Rad3"/>
</dbReference>
<keyword evidence="7" id="KW-0067">ATP-binding</keyword>
<dbReference type="InterPro" id="IPR010614">
    <property type="entry name" value="RAD3-like_helicase_DEAD"/>
</dbReference>
<evidence type="ECO:0000256" key="2">
    <source>
        <dbReference type="ARBA" id="ARBA00022723"/>
    </source>
</evidence>
<evidence type="ECO:0000256" key="10">
    <source>
        <dbReference type="ARBA" id="ARBA00023125"/>
    </source>
</evidence>
<dbReference type="GO" id="GO:0005524">
    <property type="term" value="F:ATP binding"/>
    <property type="evidence" value="ECO:0007669"/>
    <property type="project" value="UniProtKB-KW"/>
</dbReference>
<dbReference type="Gene3D" id="3.40.50.300">
    <property type="entry name" value="P-loop containing nucleotide triphosphate hydrolases"/>
    <property type="match status" value="2"/>
</dbReference>
<evidence type="ECO:0000256" key="9">
    <source>
        <dbReference type="ARBA" id="ARBA00023014"/>
    </source>
</evidence>
<proteinExistence type="predicted"/>
<keyword evidence="5" id="KW-0378">Hydrolase</keyword>
<keyword evidence="10" id="KW-0238">DNA-binding</keyword>
<evidence type="ECO:0000256" key="1">
    <source>
        <dbReference type="ARBA" id="ARBA00022485"/>
    </source>
</evidence>
<keyword evidence="11" id="KW-0234">DNA repair</keyword>
<reference evidence="14 15" key="1">
    <citation type="submission" date="2018-10" db="EMBL/GenBank/DDBJ databases">
        <title>Co-occurring genomic capacity for anaerobic methane metabolism and dissimilatory sulfite reduction discovered in the Korarchaeota.</title>
        <authorList>
            <person name="Mckay L.J."/>
            <person name="Dlakic M."/>
            <person name="Fields M.W."/>
            <person name="Delmont T.O."/>
            <person name="Eren A.M."/>
            <person name="Jay Z.J."/>
            <person name="Klingelsmith K.B."/>
            <person name="Rusch D.B."/>
            <person name="Inskeep W.P."/>
        </authorList>
    </citation>
    <scope>NUCLEOTIDE SEQUENCE [LARGE SCALE GENOMIC DNA]</scope>
    <source>
        <strain evidence="14 15">WS</strain>
    </source>
</reference>
<keyword evidence="6" id="KW-0347">Helicase</keyword>
<keyword evidence="9" id="KW-0411">Iron-sulfur</keyword>
<dbReference type="PANTHER" id="PTHR11472:SF34">
    <property type="entry name" value="REGULATOR OF TELOMERE ELONGATION HELICASE 1"/>
    <property type="match status" value="1"/>
</dbReference>
<keyword evidence="12" id="KW-0413">Isomerase</keyword>
<dbReference type="Pfam" id="PF13307">
    <property type="entry name" value="Helicase_C_2"/>
    <property type="match status" value="1"/>
</dbReference>
<dbReference type="GO" id="GO:0003678">
    <property type="term" value="F:DNA helicase activity"/>
    <property type="evidence" value="ECO:0007669"/>
    <property type="project" value="InterPro"/>
</dbReference>
<evidence type="ECO:0000256" key="6">
    <source>
        <dbReference type="ARBA" id="ARBA00022806"/>
    </source>
</evidence>
<keyword evidence="2" id="KW-0479">Metal-binding</keyword>
<name>A0A3R9QZR1_9CREN</name>
<dbReference type="GO" id="GO:0051539">
    <property type="term" value="F:4 iron, 4 sulfur cluster binding"/>
    <property type="evidence" value="ECO:0007669"/>
    <property type="project" value="UniProtKB-KW"/>
</dbReference>
<dbReference type="EMBL" id="RCOR01000014">
    <property type="protein sequence ID" value="RSN70113.1"/>
    <property type="molecule type" value="Genomic_DNA"/>
</dbReference>
<evidence type="ECO:0000313" key="15">
    <source>
        <dbReference type="Proteomes" id="UP000278149"/>
    </source>
</evidence>
<dbReference type="PROSITE" id="PS51193">
    <property type="entry name" value="HELICASE_ATP_BIND_2"/>
    <property type="match status" value="1"/>
</dbReference>
<dbReference type="InterPro" id="IPR006554">
    <property type="entry name" value="Helicase-like_DEXD_c2"/>
</dbReference>
<dbReference type="RefSeq" id="WP_221884683.1">
    <property type="nucleotide sequence ID" value="NZ_RCOR01000014.1"/>
</dbReference>
<sequence length="567" mass="65000">MCKIEDHFPYPTMRRGQAEFINAVLRSLKGGINVIEAPSGLGKTSGVLSAISCLSELEGAKFIYAVRTHSQVSRVMEECLKFPKVKMIALRGKGELCINWKVRRIKNNFLMNMKCEELRKLGSCPYYPPKIREARRCHDPILLKGNYCPYYSSLGIINGYDAVVLCYPYLFEEELYSVLRGFNPDYLIIDEAHNLRRFWFSRIVATLELEKLERVLSSLCERWSDLMRSLQRSGMQSLEIPRNYLIYLLRECLSSSPKSFEHFSKWILSEVEGSKRIILEPPNLILLKEVDGSLEESLKRFKSVLLISGTWSEEVARGEVLEELNYERISLDRWGEVASFIVRDFTTRFEERSRLEFYRVASTLAELSEAVVGNMGIFTSSYEVLQGVLDAGFENMVEKPLFIERKDMDSHELSKMISEFKSMSSIGAILLGVQGGRSSEGEDFPGLQMTASIVLGLQLSKPNTLGRVQEILWRKYTRLEDPTLINACRSAIQAAARPVRAQDDIGFIAFVDRRFSYCLGMMPPWMRRGIKYVRLEDLVPSAQEFFYRRSPMKRVDVAEDMPSSSES</sequence>
<dbReference type="GO" id="GO:0016818">
    <property type="term" value="F:hydrolase activity, acting on acid anhydrides, in phosphorus-containing anhydrides"/>
    <property type="evidence" value="ECO:0007669"/>
    <property type="project" value="InterPro"/>
</dbReference>
<dbReference type="GO" id="GO:0006281">
    <property type="term" value="P:DNA repair"/>
    <property type="evidence" value="ECO:0007669"/>
    <property type="project" value="UniProtKB-KW"/>
</dbReference>
<dbReference type="GO" id="GO:0046872">
    <property type="term" value="F:metal ion binding"/>
    <property type="evidence" value="ECO:0007669"/>
    <property type="project" value="UniProtKB-KW"/>
</dbReference>
<keyword evidence="1" id="KW-0004">4Fe-4S</keyword>
<dbReference type="Pfam" id="PF06733">
    <property type="entry name" value="DEAD_2"/>
    <property type="match status" value="1"/>
</dbReference>
<dbReference type="InterPro" id="IPR045028">
    <property type="entry name" value="DinG/Rad3-like"/>
</dbReference>
<evidence type="ECO:0000313" key="14">
    <source>
        <dbReference type="EMBL" id="RSN70113.1"/>
    </source>
</evidence>
<evidence type="ECO:0000256" key="5">
    <source>
        <dbReference type="ARBA" id="ARBA00022801"/>
    </source>
</evidence>
<evidence type="ECO:0000256" key="7">
    <source>
        <dbReference type="ARBA" id="ARBA00022840"/>
    </source>
</evidence>
<dbReference type="PANTHER" id="PTHR11472">
    <property type="entry name" value="DNA REPAIR DEAD HELICASE RAD3/XP-D SUBFAMILY MEMBER"/>
    <property type="match status" value="1"/>
</dbReference>
<evidence type="ECO:0000256" key="11">
    <source>
        <dbReference type="ARBA" id="ARBA00023204"/>
    </source>
</evidence>
<dbReference type="SMART" id="SM00488">
    <property type="entry name" value="DEXDc2"/>
    <property type="match status" value="1"/>
</dbReference>
<protein>
    <recommendedName>
        <fullName evidence="13">Helicase ATP-binding domain-containing protein</fullName>
    </recommendedName>
</protein>